<dbReference type="RefSeq" id="WP_190836524.1">
    <property type="nucleotide sequence ID" value="NZ_CAWPPI010000110.1"/>
</dbReference>
<feature type="domain" description="AbiEi antitoxin N-terminal" evidence="1">
    <location>
        <begin position="5"/>
        <end position="51"/>
    </location>
</feature>
<evidence type="ECO:0000313" key="2">
    <source>
        <dbReference type="EMBL" id="MBD2777458.1"/>
    </source>
</evidence>
<dbReference type="Proteomes" id="UP000629098">
    <property type="component" value="Unassembled WGS sequence"/>
</dbReference>
<organism evidence="2 3">
    <name type="scientific">Iningainema tapete BLCC-T55</name>
    <dbReference type="NCBI Taxonomy" id="2748662"/>
    <lineage>
        <taxon>Bacteria</taxon>
        <taxon>Bacillati</taxon>
        <taxon>Cyanobacteriota</taxon>
        <taxon>Cyanophyceae</taxon>
        <taxon>Nostocales</taxon>
        <taxon>Scytonemataceae</taxon>
        <taxon>Iningainema tapete</taxon>
    </lineage>
</organism>
<protein>
    <submittedName>
        <fullName evidence="2">Type IV toxin-antitoxin system AbiEi family antitoxin domain-containing protein</fullName>
    </submittedName>
</protein>
<dbReference type="Pfam" id="PF13338">
    <property type="entry name" value="AbiEi_4"/>
    <property type="match status" value="1"/>
</dbReference>
<evidence type="ECO:0000313" key="3">
    <source>
        <dbReference type="Proteomes" id="UP000629098"/>
    </source>
</evidence>
<reference evidence="2" key="1">
    <citation type="submission" date="2020-09" db="EMBL/GenBank/DDBJ databases">
        <title>Iningainema tapete sp. nov. (Scytonemataceae, Cyanobacteria) from greenhouses in central Florida (USA) produces two types of nodularin with biosynthetic potential for microcystin-LR and anabaenopeptins.</title>
        <authorList>
            <person name="Berthold D.E."/>
            <person name="Lefler F.W."/>
            <person name="Huang I.-S."/>
            <person name="Abdulla H."/>
            <person name="Zimba P.V."/>
            <person name="Laughinghouse H.D. IV."/>
        </authorList>
    </citation>
    <scope>NUCLEOTIDE SEQUENCE</scope>
    <source>
        <strain evidence="2">BLCCT55</strain>
    </source>
</reference>
<keyword evidence="3" id="KW-1185">Reference proteome</keyword>
<sequence length="198" mass="22591">MTKIQQVLDLAHEMGVIRAKDVEAKGIHREYLKRLEQQGLLVRSARGIYTFADADITESHTLVEAIKRVPHGIVCLLSALSFHELTTQVPFEVWLAIPPKTRTPKEDLLPLRIVHVSGEALLSGIEEHEIEGVRLPVYSPAKTVVDCFKFRNKIGLDVALEALRECLRERRCTVDEIWHYAKICRMQNVMRPYLESLG</sequence>
<name>A0A8J6XM74_9CYAN</name>
<evidence type="ECO:0000259" key="1">
    <source>
        <dbReference type="Pfam" id="PF13338"/>
    </source>
</evidence>
<accession>A0A8J6XM74</accession>
<proteinExistence type="predicted"/>
<dbReference type="EMBL" id="JACXAE010000110">
    <property type="protein sequence ID" value="MBD2777458.1"/>
    <property type="molecule type" value="Genomic_DNA"/>
</dbReference>
<comment type="caution">
    <text evidence="2">The sequence shown here is derived from an EMBL/GenBank/DDBJ whole genome shotgun (WGS) entry which is preliminary data.</text>
</comment>
<dbReference type="InterPro" id="IPR025159">
    <property type="entry name" value="AbiEi_N"/>
</dbReference>
<gene>
    <name evidence="2" type="ORF">ICL16_36785</name>
</gene>
<dbReference type="AlphaFoldDB" id="A0A8J6XM74"/>